<name>A0A9W6MNI6_9PROT</name>
<evidence type="ECO:0000313" key="8">
    <source>
        <dbReference type="EMBL" id="GLK51956.1"/>
    </source>
</evidence>
<evidence type="ECO:0000256" key="1">
    <source>
        <dbReference type="ARBA" id="ARBA00022598"/>
    </source>
</evidence>
<keyword evidence="4 6" id="KW-0067">ATP-binding</keyword>
<dbReference type="GO" id="GO:0006400">
    <property type="term" value="P:tRNA modification"/>
    <property type="evidence" value="ECO:0007669"/>
    <property type="project" value="UniProtKB-UniRule"/>
</dbReference>
<comment type="catalytic activity">
    <reaction evidence="5 6">
        <text>cytidine(34) in tRNA(Ile2) + L-lysine + ATP = lysidine(34) in tRNA(Ile2) + AMP + diphosphate + H(+)</text>
        <dbReference type="Rhea" id="RHEA:43744"/>
        <dbReference type="Rhea" id="RHEA-COMP:10625"/>
        <dbReference type="Rhea" id="RHEA-COMP:10670"/>
        <dbReference type="ChEBI" id="CHEBI:15378"/>
        <dbReference type="ChEBI" id="CHEBI:30616"/>
        <dbReference type="ChEBI" id="CHEBI:32551"/>
        <dbReference type="ChEBI" id="CHEBI:33019"/>
        <dbReference type="ChEBI" id="CHEBI:82748"/>
        <dbReference type="ChEBI" id="CHEBI:83665"/>
        <dbReference type="ChEBI" id="CHEBI:456215"/>
        <dbReference type="EC" id="6.3.4.19"/>
    </reaction>
</comment>
<dbReference type="PANTHER" id="PTHR43033:SF1">
    <property type="entry name" value="TRNA(ILE)-LYSIDINE SYNTHASE-RELATED"/>
    <property type="match status" value="1"/>
</dbReference>
<protein>
    <recommendedName>
        <fullName evidence="6">tRNA(Ile)-lysidine synthase</fullName>
        <ecNumber evidence="6">6.3.4.19</ecNumber>
    </recommendedName>
    <alternativeName>
        <fullName evidence="6">tRNA(Ile)-2-lysyl-cytidine synthase</fullName>
    </alternativeName>
    <alternativeName>
        <fullName evidence="6">tRNA(Ile)-lysidine synthetase</fullName>
    </alternativeName>
</protein>
<dbReference type="InterPro" id="IPR014729">
    <property type="entry name" value="Rossmann-like_a/b/a_fold"/>
</dbReference>
<feature type="domain" description="tRNA(Ile)-lysidine/2-thiocytidine synthase N-terminal" evidence="7">
    <location>
        <begin position="23"/>
        <end position="206"/>
    </location>
</feature>
<dbReference type="EMBL" id="BSFE01000003">
    <property type="protein sequence ID" value="GLK51956.1"/>
    <property type="molecule type" value="Genomic_DNA"/>
</dbReference>
<reference evidence="8" key="1">
    <citation type="journal article" date="2014" name="Int. J. Syst. Evol. Microbiol.">
        <title>Complete genome sequence of Corynebacterium casei LMG S-19264T (=DSM 44701T), isolated from a smear-ripened cheese.</title>
        <authorList>
            <consortium name="US DOE Joint Genome Institute (JGI-PGF)"/>
            <person name="Walter F."/>
            <person name="Albersmeier A."/>
            <person name="Kalinowski J."/>
            <person name="Ruckert C."/>
        </authorList>
    </citation>
    <scope>NUCLEOTIDE SEQUENCE</scope>
    <source>
        <strain evidence="8">VKM B-1513</strain>
    </source>
</reference>
<dbReference type="Gene3D" id="3.40.50.620">
    <property type="entry name" value="HUPs"/>
    <property type="match status" value="1"/>
</dbReference>
<dbReference type="RefSeq" id="WP_271186319.1">
    <property type="nucleotide sequence ID" value="NZ_BSFE01000003.1"/>
</dbReference>
<comment type="domain">
    <text evidence="6">The N-terminal region contains the highly conserved SGGXDS motif, predicted to be a P-loop motif involved in ATP binding.</text>
</comment>
<dbReference type="GO" id="GO:0032267">
    <property type="term" value="F:tRNA(Ile)-lysidine synthase activity"/>
    <property type="evidence" value="ECO:0007669"/>
    <property type="project" value="UniProtKB-EC"/>
</dbReference>
<dbReference type="Pfam" id="PF01171">
    <property type="entry name" value="ATP_bind_3"/>
    <property type="match status" value="1"/>
</dbReference>
<dbReference type="InterPro" id="IPR011063">
    <property type="entry name" value="TilS/TtcA_N"/>
</dbReference>
<dbReference type="InterPro" id="IPR012795">
    <property type="entry name" value="tRNA_Ile_lys_synt_N"/>
</dbReference>
<feature type="binding site" evidence="6">
    <location>
        <begin position="27"/>
        <end position="32"/>
    </location>
    <ligand>
        <name>ATP</name>
        <dbReference type="ChEBI" id="CHEBI:30616"/>
    </ligand>
</feature>
<evidence type="ECO:0000313" key="9">
    <source>
        <dbReference type="Proteomes" id="UP001143486"/>
    </source>
</evidence>
<dbReference type="EC" id="6.3.4.19" evidence="6"/>
<evidence type="ECO:0000256" key="5">
    <source>
        <dbReference type="ARBA" id="ARBA00048539"/>
    </source>
</evidence>
<organism evidence="8 9">
    <name type="scientific">Maricaulis virginensis</name>
    <dbReference type="NCBI Taxonomy" id="144022"/>
    <lineage>
        <taxon>Bacteria</taxon>
        <taxon>Pseudomonadati</taxon>
        <taxon>Pseudomonadota</taxon>
        <taxon>Alphaproteobacteria</taxon>
        <taxon>Maricaulales</taxon>
        <taxon>Maricaulaceae</taxon>
        <taxon>Maricaulis</taxon>
    </lineage>
</organism>
<gene>
    <name evidence="6 8" type="primary">tilS</name>
    <name evidence="8" type="ORF">GCM10017621_14640</name>
</gene>
<dbReference type="Proteomes" id="UP001143486">
    <property type="component" value="Unassembled WGS sequence"/>
</dbReference>
<dbReference type="HAMAP" id="MF_01161">
    <property type="entry name" value="tRNA_Ile_lys_synt"/>
    <property type="match status" value="1"/>
</dbReference>
<keyword evidence="1 6" id="KW-0436">Ligase</keyword>
<sequence>MARDPAAAAGDWLDRHAPPGPLAIACSGGSDSLALLLAVSRWAGRTGRTLHVLTVDHGLRRESAGEAAFVMRRAEALGHEAHCLVWTGSKPASGLQEAARQARHHLLARACKDVGARGLLLAHTLDDQIETLAMRLAAGGGWRGAAAMRPVALSPVWPDGRDVVLCRPLLAMRRQALRDWLTGQGERWVEDPSNTDARYTRVRIRQHLTALETSGFDVARLAQLAGDLSALRDAEQRTAARLAAQACEILPWGGMRIDACALNAAVPVICHAVLEAAALAVSGRESLPGRRAIVRLSTALAAGKRATAGGVMLAPWQGRTWLVRDPGAVTGRVDRPGTGSPDTDGVWDGRFVITGLGAGLTAGPLGRTYDGLDRRDILDAVPGFARPGLLAVREGGREDGTVIALAGMPGREDSRVQIEPLQAHRFCTRLLSAAPAVWFDTD</sequence>
<keyword evidence="2 6" id="KW-0819">tRNA processing</keyword>
<evidence type="ECO:0000256" key="3">
    <source>
        <dbReference type="ARBA" id="ARBA00022741"/>
    </source>
</evidence>
<dbReference type="SUPFAM" id="SSF52402">
    <property type="entry name" value="Adenine nucleotide alpha hydrolases-like"/>
    <property type="match status" value="1"/>
</dbReference>
<keyword evidence="9" id="KW-1185">Reference proteome</keyword>
<keyword evidence="3 6" id="KW-0547">Nucleotide-binding</keyword>
<dbReference type="PANTHER" id="PTHR43033">
    <property type="entry name" value="TRNA(ILE)-LYSIDINE SYNTHASE-RELATED"/>
    <property type="match status" value="1"/>
</dbReference>
<comment type="subcellular location">
    <subcellularLocation>
        <location evidence="6">Cytoplasm</location>
    </subcellularLocation>
</comment>
<evidence type="ECO:0000256" key="2">
    <source>
        <dbReference type="ARBA" id="ARBA00022694"/>
    </source>
</evidence>
<accession>A0A9W6MNI6</accession>
<evidence type="ECO:0000256" key="4">
    <source>
        <dbReference type="ARBA" id="ARBA00022840"/>
    </source>
</evidence>
<reference evidence="8" key="2">
    <citation type="submission" date="2023-01" db="EMBL/GenBank/DDBJ databases">
        <authorList>
            <person name="Sun Q."/>
            <person name="Evtushenko L."/>
        </authorList>
    </citation>
    <scope>NUCLEOTIDE SEQUENCE</scope>
    <source>
        <strain evidence="8">VKM B-1513</strain>
    </source>
</reference>
<evidence type="ECO:0000256" key="6">
    <source>
        <dbReference type="HAMAP-Rule" id="MF_01161"/>
    </source>
</evidence>
<comment type="caution">
    <text evidence="8">The sequence shown here is derived from an EMBL/GenBank/DDBJ whole genome shotgun (WGS) entry which is preliminary data.</text>
</comment>
<dbReference type="CDD" id="cd01992">
    <property type="entry name" value="TilS_N"/>
    <property type="match status" value="1"/>
</dbReference>
<comment type="function">
    <text evidence="6">Ligates lysine onto the cytidine present at position 34 of the AUA codon-specific tRNA(Ile) that contains the anticodon CAU, in an ATP-dependent manner. Cytidine is converted to lysidine, thus changing the amino acid specificity of the tRNA from methionine to isoleucine.</text>
</comment>
<dbReference type="PROSITE" id="PS51257">
    <property type="entry name" value="PROKAR_LIPOPROTEIN"/>
    <property type="match status" value="1"/>
</dbReference>
<comment type="similarity">
    <text evidence="6">Belongs to the tRNA(Ile)-lysidine synthase family.</text>
</comment>
<proteinExistence type="inferred from homology"/>
<dbReference type="InterPro" id="IPR012094">
    <property type="entry name" value="tRNA_Ile_lys_synt"/>
</dbReference>
<evidence type="ECO:0000259" key="7">
    <source>
        <dbReference type="Pfam" id="PF01171"/>
    </source>
</evidence>
<dbReference type="NCBIfam" id="TIGR02432">
    <property type="entry name" value="lysidine_TilS_N"/>
    <property type="match status" value="1"/>
</dbReference>
<keyword evidence="6" id="KW-0963">Cytoplasm</keyword>
<dbReference type="GO" id="GO:0005524">
    <property type="term" value="F:ATP binding"/>
    <property type="evidence" value="ECO:0007669"/>
    <property type="project" value="UniProtKB-UniRule"/>
</dbReference>
<dbReference type="AlphaFoldDB" id="A0A9W6MNI6"/>
<dbReference type="GO" id="GO:0005737">
    <property type="term" value="C:cytoplasm"/>
    <property type="evidence" value="ECO:0007669"/>
    <property type="project" value="UniProtKB-SubCell"/>
</dbReference>